<accession>A0A9P1IXT9</accession>
<protein>
    <submittedName>
        <fullName evidence="2">Uncharacterized protein</fullName>
    </submittedName>
</protein>
<evidence type="ECO:0000313" key="3">
    <source>
        <dbReference type="Proteomes" id="UP001152747"/>
    </source>
</evidence>
<evidence type="ECO:0000256" key="1">
    <source>
        <dbReference type="SAM" id="SignalP"/>
    </source>
</evidence>
<keyword evidence="1" id="KW-0732">Signal</keyword>
<feature type="chain" id="PRO_5040369697" evidence="1">
    <location>
        <begin position="21"/>
        <end position="95"/>
    </location>
</feature>
<keyword evidence="3" id="KW-1185">Reference proteome</keyword>
<dbReference type="Proteomes" id="UP001152747">
    <property type="component" value="Unassembled WGS sequence"/>
</dbReference>
<reference evidence="2" key="1">
    <citation type="submission" date="2022-11" db="EMBL/GenBank/DDBJ databases">
        <authorList>
            <person name="Kikuchi T."/>
        </authorList>
    </citation>
    <scope>NUCLEOTIDE SEQUENCE</scope>
    <source>
        <strain evidence="2">PS1010</strain>
    </source>
</reference>
<comment type="caution">
    <text evidence="2">The sequence shown here is derived from an EMBL/GenBank/DDBJ whole genome shotgun (WGS) entry which is preliminary data.</text>
</comment>
<dbReference type="EMBL" id="CANHGI010000006">
    <property type="protein sequence ID" value="CAI5454264.1"/>
    <property type="molecule type" value="Genomic_DNA"/>
</dbReference>
<dbReference type="OrthoDB" id="5810014at2759"/>
<dbReference type="AlphaFoldDB" id="A0A9P1IXT9"/>
<sequence>MLLRFCSVLVVFVLTALAQAALLSYQNEDEGGDVSSLNRLYLENELKHGEQLLRDILEKSSHAQLQDLERLSEPLRTKRCRWKLCGTGGRKFRYL</sequence>
<gene>
    <name evidence="2" type="ORF">CAMP_LOCUS16901</name>
</gene>
<feature type="signal peptide" evidence="1">
    <location>
        <begin position="1"/>
        <end position="20"/>
    </location>
</feature>
<proteinExistence type="predicted"/>
<evidence type="ECO:0000313" key="2">
    <source>
        <dbReference type="EMBL" id="CAI5454264.1"/>
    </source>
</evidence>
<name>A0A9P1IXT9_9PELO</name>
<organism evidence="2 3">
    <name type="scientific">Caenorhabditis angaria</name>
    <dbReference type="NCBI Taxonomy" id="860376"/>
    <lineage>
        <taxon>Eukaryota</taxon>
        <taxon>Metazoa</taxon>
        <taxon>Ecdysozoa</taxon>
        <taxon>Nematoda</taxon>
        <taxon>Chromadorea</taxon>
        <taxon>Rhabditida</taxon>
        <taxon>Rhabditina</taxon>
        <taxon>Rhabditomorpha</taxon>
        <taxon>Rhabditoidea</taxon>
        <taxon>Rhabditidae</taxon>
        <taxon>Peloderinae</taxon>
        <taxon>Caenorhabditis</taxon>
    </lineage>
</organism>